<name>A0A3N4L2Z1_9PEZI</name>
<dbReference type="AlphaFoldDB" id="A0A3N4L2Z1"/>
<feature type="region of interest" description="Disordered" evidence="1">
    <location>
        <begin position="120"/>
        <end position="143"/>
    </location>
</feature>
<gene>
    <name evidence="2" type="ORF">P167DRAFT_545594</name>
</gene>
<protein>
    <submittedName>
        <fullName evidence="2">Uncharacterized protein</fullName>
    </submittedName>
</protein>
<sequence>MDTTPTLANAVMAIQGTNSFPDYEQRLIDAFLTAEEKFKILDDHGENEAIPSSLDAEPGPFVAEDEVTPGSIELEVKEGPWLAKVGLASCSFKEQAEDTDAHVGRNDLVVQKDALTSSSSAVTQLGQAQASVNSETPHPSQANNHKAPLIIVRSLRDYQKRGIEEHEVVEAAKRIRVNEPPIPALSSAAASTCGVILQPIYTMNTFPSRQVREQERIYQRFRTVASLDPTISTAGEASIDHWAMEQLLALSGGIIRRTPKVREY</sequence>
<organism evidence="2 3">
    <name type="scientific">Morchella conica CCBAS932</name>
    <dbReference type="NCBI Taxonomy" id="1392247"/>
    <lineage>
        <taxon>Eukaryota</taxon>
        <taxon>Fungi</taxon>
        <taxon>Dikarya</taxon>
        <taxon>Ascomycota</taxon>
        <taxon>Pezizomycotina</taxon>
        <taxon>Pezizomycetes</taxon>
        <taxon>Pezizales</taxon>
        <taxon>Morchellaceae</taxon>
        <taxon>Morchella</taxon>
    </lineage>
</organism>
<dbReference type="OrthoDB" id="10577910at2759"/>
<accession>A0A3N4L2Z1</accession>
<proteinExistence type="predicted"/>
<evidence type="ECO:0000313" key="3">
    <source>
        <dbReference type="Proteomes" id="UP000277580"/>
    </source>
</evidence>
<evidence type="ECO:0000256" key="1">
    <source>
        <dbReference type="SAM" id="MobiDB-lite"/>
    </source>
</evidence>
<dbReference type="Proteomes" id="UP000277580">
    <property type="component" value="Unassembled WGS sequence"/>
</dbReference>
<dbReference type="EMBL" id="ML119129">
    <property type="protein sequence ID" value="RPB12365.1"/>
    <property type="molecule type" value="Genomic_DNA"/>
</dbReference>
<dbReference type="InParanoid" id="A0A3N4L2Z1"/>
<evidence type="ECO:0000313" key="2">
    <source>
        <dbReference type="EMBL" id="RPB12365.1"/>
    </source>
</evidence>
<reference evidence="2 3" key="1">
    <citation type="journal article" date="2018" name="Nat. Ecol. Evol.">
        <title>Pezizomycetes genomes reveal the molecular basis of ectomycorrhizal truffle lifestyle.</title>
        <authorList>
            <person name="Murat C."/>
            <person name="Payen T."/>
            <person name="Noel B."/>
            <person name="Kuo A."/>
            <person name="Morin E."/>
            <person name="Chen J."/>
            <person name="Kohler A."/>
            <person name="Krizsan K."/>
            <person name="Balestrini R."/>
            <person name="Da Silva C."/>
            <person name="Montanini B."/>
            <person name="Hainaut M."/>
            <person name="Levati E."/>
            <person name="Barry K.W."/>
            <person name="Belfiori B."/>
            <person name="Cichocki N."/>
            <person name="Clum A."/>
            <person name="Dockter R.B."/>
            <person name="Fauchery L."/>
            <person name="Guy J."/>
            <person name="Iotti M."/>
            <person name="Le Tacon F."/>
            <person name="Lindquist E.A."/>
            <person name="Lipzen A."/>
            <person name="Malagnac F."/>
            <person name="Mello A."/>
            <person name="Molinier V."/>
            <person name="Miyauchi S."/>
            <person name="Poulain J."/>
            <person name="Riccioni C."/>
            <person name="Rubini A."/>
            <person name="Sitrit Y."/>
            <person name="Splivallo R."/>
            <person name="Traeger S."/>
            <person name="Wang M."/>
            <person name="Zifcakova L."/>
            <person name="Wipf D."/>
            <person name="Zambonelli A."/>
            <person name="Paolocci F."/>
            <person name="Nowrousian M."/>
            <person name="Ottonello S."/>
            <person name="Baldrian P."/>
            <person name="Spatafora J.W."/>
            <person name="Henrissat B."/>
            <person name="Nagy L.G."/>
            <person name="Aury J.M."/>
            <person name="Wincker P."/>
            <person name="Grigoriev I.V."/>
            <person name="Bonfante P."/>
            <person name="Martin F.M."/>
        </authorList>
    </citation>
    <scope>NUCLEOTIDE SEQUENCE [LARGE SCALE GENOMIC DNA]</scope>
    <source>
        <strain evidence="2 3">CCBAS932</strain>
    </source>
</reference>
<keyword evidence="3" id="KW-1185">Reference proteome</keyword>